<accession>A0A0K0FNG9</accession>
<dbReference type="AlphaFoldDB" id="A0A0K0FNG9"/>
<dbReference type="InterPro" id="IPR000718">
    <property type="entry name" value="Peptidase_M13"/>
</dbReference>
<sequence>MHNVTVSKSLFGYLDFDIDPFDNFYKFSCEFEEGKLNDQSKAINEIYNIRRQCNNLSKAKIGDFQLEILDFGKYALGMVFIKKMQLKSVLIDEYSIIEDMITRIKEEFKLLIDEKKDFFDEEKRNNFVFKLNRMKFVKNNVSRDLYKVNSMKYCDDIEISRFKFKPIQYVLDNIRKVKEYILRNG</sequence>
<reference evidence="1" key="1">
    <citation type="submission" date="2014-07" db="EMBL/GenBank/DDBJ databases">
        <authorList>
            <person name="Martin A.A"/>
            <person name="De Silva N."/>
        </authorList>
    </citation>
    <scope>NUCLEOTIDE SEQUENCE</scope>
</reference>
<dbReference type="GO" id="GO:0006508">
    <property type="term" value="P:proteolysis"/>
    <property type="evidence" value="ECO:0007669"/>
    <property type="project" value="InterPro"/>
</dbReference>
<proteinExistence type="predicted"/>
<evidence type="ECO:0000313" key="2">
    <source>
        <dbReference type="WBParaSite" id="SVE_1054900.1"/>
    </source>
</evidence>
<dbReference type="WBParaSite" id="SVE_1054900.1">
    <property type="protein sequence ID" value="SVE_1054900.1"/>
    <property type="gene ID" value="SVE_1054900"/>
</dbReference>
<evidence type="ECO:0000313" key="1">
    <source>
        <dbReference type="Proteomes" id="UP000035680"/>
    </source>
</evidence>
<protein>
    <submittedName>
        <fullName evidence="2">Uncharacterized protein</fullName>
    </submittedName>
</protein>
<organism evidence="1 2">
    <name type="scientific">Strongyloides venezuelensis</name>
    <name type="common">Threadworm</name>
    <dbReference type="NCBI Taxonomy" id="75913"/>
    <lineage>
        <taxon>Eukaryota</taxon>
        <taxon>Metazoa</taxon>
        <taxon>Ecdysozoa</taxon>
        <taxon>Nematoda</taxon>
        <taxon>Chromadorea</taxon>
        <taxon>Rhabditida</taxon>
        <taxon>Tylenchina</taxon>
        <taxon>Panagrolaimomorpha</taxon>
        <taxon>Strongyloidoidea</taxon>
        <taxon>Strongyloididae</taxon>
        <taxon>Strongyloides</taxon>
    </lineage>
</organism>
<keyword evidence="1" id="KW-1185">Reference proteome</keyword>
<name>A0A0K0FNG9_STRVS</name>
<dbReference type="Proteomes" id="UP000035680">
    <property type="component" value="Unassembled WGS sequence"/>
</dbReference>
<dbReference type="GO" id="GO:0004222">
    <property type="term" value="F:metalloendopeptidase activity"/>
    <property type="evidence" value="ECO:0007669"/>
    <property type="project" value="InterPro"/>
</dbReference>
<reference evidence="2" key="2">
    <citation type="submission" date="2015-08" db="UniProtKB">
        <authorList>
            <consortium name="WormBaseParasite"/>
        </authorList>
    </citation>
    <scope>IDENTIFICATION</scope>
</reference>
<dbReference type="PROSITE" id="PS51885">
    <property type="entry name" value="NEPRILYSIN"/>
    <property type="match status" value="1"/>
</dbReference>